<dbReference type="Proteomes" id="UP000078572">
    <property type="component" value="Plasmid pRI-1"/>
</dbReference>
<name>A0A192A7F5_9RALS</name>
<sequence>MSINKLHPHDVQVTGGLLSLVLVIRNAAVLYQSEAVMAHLLELPLPKPSDYLMRCKDLFYKTYAEQVTKVGLSLDDATFQAIVLGRLPAEVVDAKFGDLEANWVFNPIRRETWRKL</sequence>
<keyword evidence="1" id="KW-0614">Plasmid</keyword>
<protein>
    <submittedName>
        <fullName evidence="1">Uncharacterized protein</fullName>
    </submittedName>
</protein>
<geneLocation type="plasmid" evidence="2">
    <name>pri-1</name>
</geneLocation>
<dbReference type="RefSeq" id="WP_024979469.1">
    <property type="nucleotide sequence ID" value="NZ_CP016024.1"/>
</dbReference>
<organism evidence="1 2">
    <name type="scientific">Ralstonia insidiosa</name>
    <dbReference type="NCBI Taxonomy" id="190721"/>
    <lineage>
        <taxon>Bacteria</taxon>
        <taxon>Pseudomonadati</taxon>
        <taxon>Pseudomonadota</taxon>
        <taxon>Betaproteobacteria</taxon>
        <taxon>Burkholderiales</taxon>
        <taxon>Burkholderiaceae</taxon>
        <taxon>Ralstonia</taxon>
    </lineage>
</organism>
<accession>A0A192A7F5</accession>
<dbReference type="EMBL" id="CP016024">
    <property type="protein sequence ID" value="ANJ76273.1"/>
    <property type="molecule type" value="Genomic_DNA"/>
</dbReference>
<keyword evidence="2" id="KW-1185">Reference proteome</keyword>
<gene>
    <name evidence="1" type="ORF">A9Y76_27080</name>
</gene>
<evidence type="ECO:0000313" key="1">
    <source>
        <dbReference type="EMBL" id="ANJ76273.1"/>
    </source>
</evidence>
<dbReference type="OrthoDB" id="9155132at2"/>
<reference evidence="2" key="1">
    <citation type="submission" date="2016-06" db="EMBL/GenBank/DDBJ databases">
        <authorList>
            <person name="Xu Y."/>
            <person name="Nagy A."/>
            <person name="Yan X."/>
            <person name="Kim S.W."/>
            <person name="Haley B."/>
            <person name="Liu N.T."/>
            <person name="Nou X."/>
        </authorList>
    </citation>
    <scope>NUCLEOTIDE SEQUENCE [LARGE SCALE GENOMIC DNA]</scope>
    <source>
        <strain evidence="2">ATCC 49129</strain>
        <plasmid evidence="2">pri-1</plasmid>
    </source>
</reference>
<dbReference type="AlphaFoldDB" id="A0A192A7F5"/>
<dbReference type="GeneID" id="61529707"/>
<proteinExistence type="predicted"/>
<evidence type="ECO:0000313" key="2">
    <source>
        <dbReference type="Proteomes" id="UP000078572"/>
    </source>
</evidence>